<keyword evidence="1" id="KW-0378">Hydrolase</keyword>
<evidence type="ECO:0000313" key="2">
    <source>
        <dbReference type="Proteomes" id="UP000724672"/>
    </source>
</evidence>
<protein>
    <submittedName>
        <fullName evidence="1">Alpha/beta hydrolase</fullName>
    </submittedName>
</protein>
<dbReference type="Proteomes" id="UP000724672">
    <property type="component" value="Unassembled WGS sequence"/>
</dbReference>
<comment type="caution">
    <text evidence="1">The sequence shown here is derived from an EMBL/GenBank/DDBJ whole genome shotgun (WGS) entry which is preliminary data.</text>
</comment>
<evidence type="ECO:0000313" key="1">
    <source>
        <dbReference type="EMBL" id="MBS4539049.1"/>
    </source>
</evidence>
<dbReference type="Pfam" id="PF06028">
    <property type="entry name" value="DUF915"/>
    <property type="match status" value="1"/>
</dbReference>
<gene>
    <name evidence="1" type="ORF">GOQ27_11290</name>
</gene>
<dbReference type="Gene3D" id="3.40.50.1820">
    <property type="entry name" value="alpha/beta hydrolase"/>
    <property type="match status" value="1"/>
</dbReference>
<proteinExistence type="predicted"/>
<keyword evidence="2" id="KW-1185">Reference proteome</keyword>
<dbReference type="PANTHER" id="PTHR37946">
    <property type="entry name" value="SLL1969 PROTEIN"/>
    <property type="match status" value="1"/>
</dbReference>
<dbReference type="InterPro" id="IPR010315">
    <property type="entry name" value="DUF915_hydro-like"/>
</dbReference>
<dbReference type="EMBL" id="WSFT01000040">
    <property type="protein sequence ID" value="MBS4539049.1"/>
    <property type="molecule type" value="Genomic_DNA"/>
</dbReference>
<reference evidence="1" key="1">
    <citation type="submission" date="2019-12" db="EMBL/GenBank/DDBJ databases">
        <title>Clostridiaceae gen. nov. sp. nov., isolated from sediment in Xinjiang, China.</title>
        <authorList>
            <person name="Zhang R."/>
        </authorList>
    </citation>
    <scope>NUCLEOTIDE SEQUENCE</scope>
    <source>
        <strain evidence="1">D2Q-11</strain>
    </source>
</reference>
<dbReference type="PANTHER" id="PTHR37946:SF1">
    <property type="entry name" value="SLL1969 PROTEIN"/>
    <property type="match status" value="1"/>
</dbReference>
<dbReference type="GO" id="GO:0016787">
    <property type="term" value="F:hydrolase activity"/>
    <property type="evidence" value="ECO:0007669"/>
    <property type="project" value="UniProtKB-KW"/>
</dbReference>
<dbReference type="InterPro" id="IPR029058">
    <property type="entry name" value="AB_hydrolase_fold"/>
</dbReference>
<dbReference type="RefSeq" id="WP_203366972.1">
    <property type="nucleotide sequence ID" value="NZ_WSFT01000040.1"/>
</dbReference>
<dbReference type="SUPFAM" id="SSF53474">
    <property type="entry name" value="alpha/beta-Hydrolases"/>
    <property type="match status" value="1"/>
</dbReference>
<dbReference type="AlphaFoldDB" id="A0A942Z9E7"/>
<accession>A0A942Z9E7</accession>
<sequence>MDRHKIVLVHGYFRTSRDMKKMKGYLVDLGYDAICVGLPLTFSEIDNGLSKFSLLFEDIVKKLDKKEKISMVGHSTGGLVIRKFLLENSQYINYVDKCILISTPNNGSEIADIVNTYLKVFPRVFRTIKSLVSDKVAEIDSLSDKDIKIGGIAGNKSNLITSRLLSDISDGRVTVASVKHEDLDDFVILPYNHTEIHHRKETAEYIHNFIQNDRFK</sequence>
<name>A0A942Z9E7_9FIRM</name>
<organism evidence="1 2">
    <name type="scientific">Anaeromonas frigoriresistens</name>
    <dbReference type="NCBI Taxonomy" id="2683708"/>
    <lineage>
        <taxon>Bacteria</taxon>
        <taxon>Bacillati</taxon>
        <taxon>Bacillota</taxon>
        <taxon>Tissierellia</taxon>
        <taxon>Tissierellales</taxon>
        <taxon>Thermohalobacteraceae</taxon>
        <taxon>Anaeromonas</taxon>
    </lineage>
</organism>